<evidence type="ECO:0000256" key="9">
    <source>
        <dbReference type="RuleBase" id="RU365056"/>
    </source>
</evidence>
<reference evidence="11 12" key="1">
    <citation type="submission" date="2018-06" db="EMBL/GenBank/DDBJ databases">
        <title>Genome analysis of cellulolytic fungus Trichoderma lentiforme CFAM-422.</title>
        <authorList>
            <person name="Steindorff A.S."/>
            <person name="Formighieri E.F."/>
            <person name="Midorikawa G.E.O."/>
            <person name="Tamietti M.S."/>
            <person name="Ramos E.Z."/>
            <person name="Silva A.S."/>
            <person name="Bon E.P.S."/>
            <person name="Mendes T.D."/>
            <person name="Damaso M.C.T."/>
            <person name="Favaro L.C.L."/>
        </authorList>
    </citation>
    <scope>NUCLEOTIDE SEQUENCE [LARGE SCALE GENOMIC DNA]</scope>
    <source>
        <strain evidence="11 12">CFAM-422</strain>
    </source>
</reference>
<dbReference type="GO" id="GO:0097354">
    <property type="term" value="P:prenylation"/>
    <property type="evidence" value="ECO:0007669"/>
    <property type="project" value="UniProtKB-UniRule"/>
</dbReference>
<dbReference type="InterPro" id="IPR045089">
    <property type="entry name" value="PGGT1B-like"/>
</dbReference>
<organism evidence="11 12">
    <name type="scientific">Trichoderma lentiforme</name>
    <dbReference type="NCBI Taxonomy" id="1567552"/>
    <lineage>
        <taxon>Eukaryota</taxon>
        <taxon>Fungi</taxon>
        <taxon>Dikarya</taxon>
        <taxon>Ascomycota</taxon>
        <taxon>Pezizomycotina</taxon>
        <taxon>Sordariomycetes</taxon>
        <taxon>Hypocreomycetidae</taxon>
        <taxon>Hypocreales</taxon>
        <taxon>Hypocreaceae</taxon>
        <taxon>Trichoderma</taxon>
    </lineage>
</organism>
<keyword evidence="4 9" id="KW-0637">Prenyltransferase</keyword>
<keyword evidence="5 9" id="KW-0808">Transferase</keyword>
<dbReference type="EMBL" id="QLNT01000010">
    <property type="protein sequence ID" value="KAF3071648.1"/>
    <property type="molecule type" value="Genomic_DNA"/>
</dbReference>
<dbReference type="Pfam" id="PF00432">
    <property type="entry name" value="Prenyltrans"/>
    <property type="match status" value="1"/>
</dbReference>
<accession>A0A9P4XGX2</accession>
<keyword evidence="8 9" id="KW-0862">Zinc</keyword>
<proteinExistence type="inferred from homology"/>
<gene>
    <name evidence="11" type="ORF">CFAM422_006419</name>
</gene>
<dbReference type="InterPro" id="IPR001330">
    <property type="entry name" value="Prenyltrans"/>
</dbReference>
<dbReference type="Gene3D" id="1.50.10.20">
    <property type="match status" value="1"/>
</dbReference>
<dbReference type="SUPFAM" id="SSF48239">
    <property type="entry name" value="Terpenoid cyclases/Protein prenyltransferases"/>
    <property type="match status" value="1"/>
</dbReference>
<dbReference type="FunFam" id="1.50.10.20:FF:000014">
    <property type="entry name" value="Protein farnesyltransferase subunit beta"/>
    <property type="match status" value="1"/>
</dbReference>
<evidence type="ECO:0000256" key="5">
    <source>
        <dbReference type="ARBA" id="ARBA00022679"/>
    </source>
</evidence>
<dbReference type="AlphaFoldDB" id="A0A9P4XGX2"/>
<comment type="similarity">
    <text evidence="1 9">Belongs to the protein prenyltransferase subunit beta family.</text>
</comment>
<evidence type="ECO:0000256" key="8">
    <source>
        <dbReference type="ARBA" id="ARBA00022833"/>
    </source>
</evidence>
<comment type="caution">
    <text evidence="11">The sequence shown here is derived from an EMBL/GenBank/DDBJ whole genome shotgun (WGS) entry which is preliminary data.</text>
</comment>
<dbReference type="PANTHER" id="PTHR11774:SF6">
    <property type="entry name" value="PROTEIN FARNESYLTRANSFERASE SUBUNIT BETA"/>
    <property type="match status" value="1"/>
</dbReference>
<sequence>MMKSRATLRNRPRVIFRHHLRNNMAAAVEQQPGPAAHGVYQDTSDSPVPSLFTQPPVIRDALETDSSHIQNETVEEVLPFLTGKEHRYLNSHGVPRLDKERHARFLTKQLGVLPSAYVGADPSRPWIFYWCLNALSLLGEDVEPYRAKLVETVRPIQNETGGFGGGFGQASHLATTYAVVLALALVGGEEAFEVVDRRSMWKWLCQLKQPDGGFQMAVGGEEDVRGAYCAAVVVSLLNLPLNLSPESPAYAAGHTDLFSGLGEWVRLCQTYEGGVSAKHGIEAHGAYAFCALGCLSIIDSPHRSVRRYMDVPRLISWLSSRQYAPEGGFSGRTNKLVDGCYSHWVGGCWPLIEASLSGPEGPTAGPAGRPLEATDADDSLFSRNGLIRYILCCCQDMSKRGGLRDKPSKYSDAYHSCYVLSGLSSAQTKWRLVASRADETLLGDDRWEASPHTNGVQIFDEEDRIATTHPVYAIPQHRVNEIRSYFLSKESF</sequence>
<dbReference type="InterPro" id="IPR008930">
    <property type="entry name" value="Terpenoid_cyclase/PrenylTrfase"/>
</dbReference>
<evidence type="ECO:0000256" key="2">
    <source>
        <dbReference type="ARBA" id="ARBA00012702"/>
    </source>
</evidence>
<evidence type="ECO:0000256" key="3">
    <source>
        <dbReference type="ARBA" id="ARBA00015798"/>
    </source>
</evidence>
<dbReference type="InterPro" id="IPR026872">
    <property type="entry name" value="FTB"/>
</dbReference>
<evidence type="ECO:0000259" key="10">
    <source>
        <dbReference type="Pfam" id="PF00432"/>
    </source>
</evidence>
<evidence type="ECO:0000256" key="7">
    <source>
        <dbReference type="ARBA" id="ARBA00022737"/>
    </source>
</evidence>
<keyword evidence="7" id="KW-0677">Repeat</keyword>
<feature type="domain" description="Prenyltransferase alpha-alpha toroid" evidence="10">
    <location>
        <begin position="97"/>
        <end position="474"/>
    </location>
</feature>
<dbReference type="EC" id="2.5.1.58" evidence="2 9"/>
<dbReference type="GO" id="GO:0005965">
    <property type="term" value="C:protein farnesyltransferase complex"/>
    <property type="evidence" value="ECO:0007669"/>
    <property type="project" value="UniProtKB-UniRule"/>
</dbReference>
<evidence type="ECO:0000313" key="12">
    <source>
        <dbReference type="Proteomes" id="UP000801864"/>
    </source>
</evidence>
<name>A0A9P4XGX2_9HYPO</name>
<keyword evidence="12" id="KW-1185">Reference proteome</keyword>
<dbReference type="Proteomes" id="UP000801864">
    <property type="component" value="Unassembled WGS sequence"/>
</dbReference>
<dbReference type="GO" id="GO:0008270">
    <property type="term" value="F:zinc ion binding"/>
    <property type="evidence" value="ECO:0007669"/>
    <property type="project" value="UniProtKB-UniRule"/>
</dbReference>
<protein>
    <recommendedName>
        <fullName evidence="3 9">Protein farnesyltransferase subunit beta</fullName>
        <shortName evidence="9">FTase-beta</shortName>
        <ecNumber evidence="2 9">2.5.1.58</ecNumber>
    </recommendedName>
</protein>
<dbReference type="CDD" id="cd02893">
    <property type="entry name" value="FTase"/>
    <property type="match status" value="1"/>
</dbReference>
<dbReference type="PANTHER" id="PTHR11774">
    <property type="entry name" value="GERANYLGERANYL TRANSFERASE TYPE BETA SUBUNIT"/>
    <property type="match status" value="1"/>
</dbReference>
<comment type="catalytic activity">
    <reaction evidence="9">
        <text>L-cysteinyl-[protein] + (2E,6E)-farnesyl diphosphate = S-(2E,6E)-farnesyl-L-cysteinyl-[protein] + diphosphate</text>
        <dbReference type="Rhea" id="RHEA:13345"/>
        <dbReference type="Rhea" id="RHEA-COMP:10131"/>
        <dbReference type="Rhea" id="RHEA-COMP:11535"/>
        <dbReference type="ChEBI" id="CHEBI:29950"/>
        <dbReference type="ChEBI" id="CHEBI:33019"/>
        <dbReference type="ChEBI" id="CHEBI:86019"/>
        <dbReference type="ChEBI" id="CHEBI:175763"/>
    </reaction>
</comment>
<keyword evidence="6 9" id="KW-0479">Metal-binding</keyword>
<evidence type="ECO:0000256" key="6">
    <source>
        <dbReference type="ARBA" id="ARBA00022723"/>
    </source>
</evidence>
<comment type="cofactor">
    <cofactor evidence="9">
        <name>Zn(2+)</name>
        <dbReference type="ChEBI" id="CHEBI:29105"/>
    </cofactor>
    <text evidence="9">Binds 1 zinc ion per subunit.</text>
</comment>
<dbReference type="GO" id="GO:0004660">
    <property type="term" value="F:protein farnesyltransferase activity"/>
    <property type="evidence" value="ECO:0007669"/>
    <property type="project" value="UniProtKB-UniRule"/>
</dbReference>
<evidence type="ECO:0000313" key="11">
    <source>
        <dbReference type="EMBL" id="KAF3071648.1"/>
    </source>
</evidence>
<evidence type="ECO:0000256" key="1">
    <source>
        <dbReference type="ARBA" id="ARBA00010497"/>
    </source>
</evidence>
<evidence type="ECO:0000256" key="4">
    <source>
        <dbReference type="ARBA" id="ARBA00022602"/>
    </source>
</evidence>
<comment type="function">
    <text evidence="9">Catalyzes the transfer of a farnesyl moiety from farnesyl diphosphate to a cysteine at the fourth position from the C-terminus of several proteins. The beta subunit is responsible for peptide-binding.</text>
</comment>
<comment type="subunit">
    <text evidence="9">Heterodimer of an alpha and a beta subunit.</text>
</comment>